<keyword evidence="12 19" id="KW-0133">Cell shape</keyword>
<evidence type="ECO:0000256" key="9">
    <source>
        <dbReference type="ARBA" id="ARBA00022630"/>
    </source>
</evidence>
<dbReference type="EMBL" id="AONQ01000040">
    <property type="protein sequence ID" value="EME69208.1"/>
    <property type="molecule type" value="Genomic_DNA"/>
</dbReference>
<dbReference type="AlphaFoldDB" id="M3A8U8"/>
<comment type="caution">
    <text evidence="21">The sequence shown here is derived from an EMBL/GenBank/DDBJ whole genome shotgun (WGS) entry which is preliminary data.</text>
</comment>
<evidence type="ECO:0000256" key="6">
    <source>
        <dbReference type="ARBA" id="ARBA00015188"/>
    </source>
</evidence>
<keyword evidence="10 19" id="KW-0274">FAD</keyword>
<evidence type="ECO:0000256" key="13">
    <source>
        <dbReference type="ARBA" id="ARBA00022984"/>
    </source>
</evidence>
<comment type="similarity">
    <text evidence="19">Belongs to the MurB family.</text>
</comment>
<keyword evidence="22" id="KW-1185">Reference proteome</keyword>
<dbReference type="Pfam" id="PF01565">
    <property type="entry name" value="FAD_binding_4"/>
    <property type="match status" value="1"/>
</dbReference>
<evidence type="ECO:0000256" key="16">
    <source>
        <dbReference type="ARBA" id="ARBA00023316"/>
    </source>
</evidence>
<dbReference type="RefSeq" id="WP_008618886.1">
    <property type="nucleotide sequence ID" value="NZ_AONQ01000040.1"/>
</dbReference>
<dbReference type="GO" id="GO:0071949">
    <property type="term" value="F:FAD binding"/>
    <property type="evidence" value="ECO:0007669"/>
    <property type="project" value="InterPro"/>
</dbReference>
<dbReference type="SUPFAM" id="SSF56176">
    <property type="entry name" value="FAD-binding/transporter-associated domain-like"/>
    <property type="match status" value="1"/>
</dbReference>
<dbReference type="InterPro" id="IPR036635">
    <property type="entry name" value="MurB_C_sf"/>
</dbReference>
<evidence type="ECO:0000256" key="7">
    <source>
        <dbReference type="ARBA" id="ARBA00022490"/>
    </source>
</evidence>
<dbReference type="Gene3D" id="3.30.43.10">
    <property type="entry name" value="Uridine Diphospho-n-acetylenolpyruvylglucosamine Reductase, domain 2"/>
    <property type="match status" value="1"/>
</dbReference>
<dbReference type="InterPro" id="IPR016169">
    <property type="entry name" value="FAD-bd_PCMH_sub2"/>
</dbReference>
<evidence type="ECO:0000256" key="18">
    <source>
        <dbReference type="ARBA" id="ARBA00048914"/>
    </source>
</evidence>
<dbReference type="GO" id="GO:0008762">
    <property type="term" value="F:UDP-N-acetylmuramate dehydrogenase activity"/>
    <property type="evidence" value="ECO:0007669"/>
    <property type="project" value="UniProtKB-UniRule"/>
</dbReference>
<evidence type="ECO:0000256" key="8">
    <source>
        <dbReference type="ARBA" id="ARBA00022618"/>
    </source>
</evidence>
<feature type="active site" evidence="19">
    <location>
        <position position="297"/>
    </location>
</feature>
<dbReference type="InterPro" id="IPR006094">
    <property type="entry name" value="Oxid_FAD_bind_N"/>
</dbReference>
<keyword evidence="7 19" id="KW-0963">Cytoplasm</keyword>
<dbReference type="InterPro" id="IPR011601">
    <property type="entry name" value="MurB_C"/>
</dbReference>
<dbReference type="EC" id="1.3.1.98" evidence="5 19"/>
<dbReference type="eggNOG" id="COG0812">
    <property type="taxonomic scope" value="Bacteria"/>
</dbReference>
<dbReference type="GO" id="GO:0071555">
    <property type="term" value="P:cell wall organization"/>
    <property type="evidence" value="ECO:0007669"/>
    <property type="project" value="UniProtKB-KW"/>
</dbReference>
<dbReference type="HAMAP" id="MF_00037">
    <property type="entry name" value="MurB"/>
    <property type="match status" value="1"/>
</dbReference>
<dbReference type="GO" id="GO:0009252">
    <property type="term" value="P:peptidoglycan biosynthetic process"/>
    <property type="evidence" value="ECO:0007669"/>
    <property type="project" value="UniProtKB-UniRule"/>
</dbReference>
<keyword evidence="14 19" id="KW-0560">Oxidoreductase</keyword>
<dbReference type="Gene3D" id="3.90.78.10">
    <property type="entry name" value="UDP-N-acetylenolpyruvoylglucosamine reductase, C-terminal domain"/>
    <property type="match status" value="1"/>
</dbReference>
<evidence type="ECO:0000256" key="1">
    <source>
        <dbReference type="ARBA" id="ARBA00001974"/>
    </source>
</evidence>
<evidence type="ECO:0000256" key="15">
    <source>
        <dbReference type="ARBA" id="ARBA00023306"/>
    </source>
</evidence>
<evidence type="ECO:0000313" key="21">
    <source>
        <dbReference type="EMBL" id="EME69208.1"/>
    </source>
</evidence>
<dbReference type="Gene3D" id="3.30.465.10">
    <property type="match status" value="1"/>
</dbReference>
<dbReference type="Pfam" id="PF02873">
    <property type="entry name" value="MurB_C"/>
    <property type="match status" value="1"/>
</dbReference>
<dbReference type="PROSITE" id="PS51387">
    <property type="entry name" value="FAD_PCMH"/>
    <property type="match status" value="1"/>
</dbReference>
<gene>
    <name evidence="19" type="primary">murB</name>
    <name evidence="21" type="ORF">H261_14675</name>
</gene>
<comment type="pathway">
    <text evidence="4 19">Cell wall biogenesis; peptidoglycan biosynthesis.</text>
</comment>
<keyword evidence="11 19" id="KW-0521">NADP</keyword>
<feature type="active site" evidence="19">
    <location>
        <position position="178"/>
    </location>
</feature>
<evidence type="ECO:0000256" key="5">
    <source>
        <dbReference type="ARBA" id="ARBA00012518"/>
    </source>
</evidence>
<dbReference type="Proteomes" id="UP000011744">
    <property type="component" value="Unassembled WGS sequence"/>
</dbReference>
<evidence type="ECO:0000256" key="19">
    <source>
        <dbReference type="HAMAP-Rule" id="MF_00037"/>
    </source>
</evidence>
<evidence type="ECO:0000256" key="4">
    <source>
        <dbReference type="ARBA" id="ARBA00004752"/>
    </source>
</evidence>
<evidence type="ECO:0000313" key="22">
    <source>
        <dbReference type="Proteomes" id="UP000011744"/>
    </source>
</evidence>
<dbReference type="PANTHER" id="PTHR21071">
    <property type="entry name" value="UDP-N-ACETYLENOLPYRUVOYLGLUCOSAMINE REDUCTASE"/>
    <property type="match status" value="1"/>
</dbReference>
<dbReference type="GO" id="GO:0008360">
    <property type="term" value="P:regulation of cell shape"/>
    <property type="evidence" value="ECO:0007669"/>
    <property type="project" value="UniProtKB-KW"/>
</dbReference>
<proteinExistence type="inferred from homology"/>
<evidence type="ECO:0000259" key="20">
    <source>
        <dbReference type="PROSITE" id="PS51387"/>
    </source>
</evidence>
<comment type="subcellular location">
    <subcellularLocation>
        <location evidence="3 19">Cytoplasm</location>
    </subcellularLocation>
</comment>
<keyword evidence="16 19" id="KW-0961">Cell wall biogenesis/degradation</keyword>
<dbReference type="InterPro" id="IPR016166">
    <property type="entry name" value="FAD-bd_PCMH"/>
</dbReference>
<dbReference type="STRING" id="1244869.H261_14675"/>
<dbReference type="UniPathway" id="UPA00219"/>
<dbReference type="SUPFAM" id="SSF56194">
    <property type="entry name" value="Uridine diphospho-N-Acetylenolpyruvylglucosamine reductase, MurB, C-terminal domain"/>
    <property type="match status" value="1"/>
</dbReference>
<dbReference type="InterPro" id="IPR016167">
    <property type="entry name" value="FAD-bd_PCMH_sub1"/>
</dbReference>
<feature type="domain" description="FAD-binding PCMH-type" evidence="20">
    <location>
        <begin position="35"/>
        <end position="198"/>
    </location>
</feature>
<comment type="function">
    <text evidence="2 19">Cell wall formation.</text>
</comment>
<comment type="catalytic activity">
    <reaction evidence="18 19">
        <text>UDP-N-acetyl-alpha-D-muramate + NADP(+) = UDP-N-acetyl-3-O-(1-carboxyvinyl)-alpha-D-glucosamine + NADPH + H(+)</text>
        <dbReference type="Rhea" id="RHEA:12248"/>
        <dbReference type="ChEBI" id="CHEBI:15378"/>
        <dbReference type="ChEBI" id="CHEBI:57783"/>
        <dbReference type="ChEBI" id="CHEBI:58349"/>
        <dbReference type="ChEBI" id="CHEBI:68483"/>
        <dbReference type="ChEBI" id="CHEBI:70757"/>
        <dbReference type="EC" id="1.3.1.98"/>
    </reaction>
</comment>
<dbReference type="InterPro" id="IPR036318">
    <property type="entry name" value="FAD-bd_PCMH-like_sf"/>
</dbReference>
<dbReference type="PATRIC" id="fig|1244869.3.peg.2954"/>
<keyword evidence="13 19" id="KW-0573">Peptidoglycan synthesis</keyword>
<dbReference type="NCBIfam" id="TIGR00179">
    <property type="entry name" value="murB"/>
    <property type="match status" value="1"/>
</dbReference>
<dbReference type="GO" id="GO:0051301">
    <property type="term" value="P:cell division"/>
    <property type="evidence" value="ECO:0007669"/>
    <property type="project" value="UniProtKB-KW"/>
</dbReference>
<evidence type="ECO:0000256" key="2">
    <source>
        <dbReference type="ARBA" id="ARBA00003921"/>
    </source>
</evidence>
<accession>M3A8U8</accession>
<feature type="active site" description="Proton donor" evidence="19">
    <location>
        <position position="227"/>
    </location>
</feature>
<dbReference type="NCBIfam" id="NF010480">
    <property type="entry name" value="PRK13905.1"/>
    <property type="match status" value="1"/>
</dbReference>
<evidence type="ECO:0000256" key="17">
    <source>
        <dbReference type="ARBA" id="ARBA00031026"/>
    </source>
</evidence>
<keyword evidence="8 19" id="KW-0132">Cell division</keyword>
<dbReference type="InterPro" id="IPR003170">
    <property type="entry name" value="MurB"/>
</dbReference>
<protein>
    <recommendedName>
        <fullName evidence="6 19">UDP-N-acetylenolpyruvoylglucosamine reductase</fullName>
        <ecNumber evidence="5 19">1.3.1.98</ecNumber>
    </recommendedName>
    <alternativeName>
        <fullName evidence="17 19">UDP-N-acetylmuramate dehydrogenase</fullName>
    </alternativeName>
</protein>
<dbReference type="PANTHER" id="PTHR21071:SF4">
    <property type="entry name" value="UDP-N-ACETYLENOLPYRUVOYLGLUCOSAMINE REDUCTASE"/>
    <property type="match status" value="1"/>
</dbReference>
<comment type="cofactor">
    <cofactor evidence="1 19">
        <name>FAD</name>
        <dbReference type="ChEBI" id="CHEBI:57692"/>
    </cofactor>
</comment>
<dbReference type="GO" id="GO:0005829">
    <property type="term" value="C:cytosol"/>
    <property type="evidence" value="ECO:0007669"/>
    <property type="project" value="TreeGrafter"/>
</dbReference>
<evidence type="ECO:0000256" key="14">
    <source>
        <dbReference type="ARBA" id="ARBA00023002"/>
    </source>
</evidence>
<evidence type="ECO:0000256" key="12">
    <source>
        <dbReference type="ARBA" id="ARBA00022960"/>
    </source>
</evidence>
<evidence type="ECO:0000256" key="3">
    <source>
        <dbReference type="ARBA" id="ARBA00004496"/>
    </source>
</evidence>
<keyword evidence="15 19" id="KW-0131">Cell cycle</keyword>
<keyword evidence="9 19" id="KW-0285">Flavoprotein</keyword>
<sequence length="308" mass="32433">MMAAAKHHDWRDTLPPVQGRMSFDAPMAPFTWFRVGGNAQALFRPADLDDLIAVLEVLPEDVPVTVVGVGSNLLVRDGGVPGMVVRLTGPFATIDVSGDTITAGAGALDLTVARTAEEAGLAGLEFLSGVPGTIGGALRMNAGAYGTEMKDVTVSAQAVDRSGALQILGPGELGFSYRRSAVPEGWIFLSASLRGRPGKPADIGARMAEIARAREEAQPVKVRTGGSTFANPEGMNAWKLIDAAGCRGLAMGGAQVSEKHCNFLLNTGDATAADIEDLGEEVRRRVRETSGVDLHWEIRRIGVRSDKS</sequence>
<name>M3A8U8_9PROT</name>
<reference evidence="21 22" key="1">
    <citation type="journal article" date="2014" name="Genome Announc.">
        <title>Draft Genome Sequence of Magnetospirillum sp. Strain SO-1, a Freshwater Magnetotactic Bacterium Isolated from the Ol'khovka River, Russia.</title>
        <authorList>
            <person name="Grouzdev D.S."/>
            <person name="Dziuba M.V."/>
            <person name="Sukhacheva M.S."/>
            <person name="Mardanov A.V."/>
            <person name="Beletskiy A.V."/>
            <person name="Kuznetsov B.B."/>
            <person name="Skryabin K.G."/>
        </authorList>
    </citation>
    <scope>NUCLEOTIDE SEQUENCE [LARGE SCALE GENOMIC DNA]</scope>
    <source>
        <strain evidence="21 22">SO-1</strain>
    </source>
</reference>
<organism evidence="21 22">
    <name type="scientific">Paramagnetospirillum caucaseum</name>
    <dbReference type="NCBI Taxonomy" id="1244869"/>
    <lineage>
        <taxon>Bacteria</taxon>
        <taxon>Pseudomonadati</taxon>
        <taxon>Pseudomonadota</taxon>
        <taxon>Alphaproteobacteria</taxon>
        <taxon>Rhodospirillales</taxon>
        <taxon>Magnetospirillaceae</taxon>
        <taxon>Paramagnetospirillum</taxon>
    </lineage>
</organism>
<evidence type="ECO:0000256" key="10">
    <source>
        <dbReference type="ARBA" id="ARBA00022827"/>
    </source>
</evidence>
<evidence type="ECO:0000256" key="11">
    <source>
        <dbReference type="ARBA" id="ARBA00022857"/>
    </source>
</evidence>